<gene>
    <name evidence="2" type="ORF">LTR09_008890</name>
</gene>
<feature type="compositionally biased region" description="Basic and acidic residues" evidence="1">
    <location>
        <begin position="170"/>
        <end position="184"/>
    </location>
</feature>
<reference evidence="2" key="1">
    <citation type="submission" date="2023-04" db="EMBL/GenBank/DDBJ databases">
        <title>Black Yeasts Isolated from many extreme environments.</title>
        <authorList>
            <person name="Coleine C."/>
            <person name="Stajich J.E."/>
            <person name="Selbmann L."/>
        </authorList>
    </citation>
    <scope>NUCLEOTIDE SEQUENCE</scope>
    <source>
        <strain evidence="2">CCFEE 5312</strain>
    </source>
</reference>
<evidence type="ECO:0000313" key="2">
    <source>
        <dbReference type="EMBL" id="KAK3049970.1"/>
    </source>
</evidence>
<dbReference type="AlphaFoldDB" id="A0AAJ0DHI1"/>
<dbReference type="EMBL" id="JAWDJX010000036">
    <property type="protein sequence ID" value="KAK3049970.1"/>
    <property type="molecule type" value="Genomic_DNA"/>
</dbReference>
<protein>
    <submittedName>
        <fullName evidence="2">Uncharacterized protein</fullName>
    </submittedName>
</protein>
<organism evidence="2 3">
    <name type="scientific">Extremus antarcticus</name>
    <dbReference type="NCBI Taxonomy" id="702011"/>
    <lineage>
        <taxon>Eukaryota</taxon>
        <taxon>Fungi</taxon>
        <taxon>Dikarya</taxon>
        <taxon>Ascomycota</taxon>
        <taxon>Pezizomycotina</taxon>
        <taxon>Dothideomycetes</taxon>
        <taxon>Dothideomycetidae</taxon>
        <taxon>Mycosphaerellales</taxon>
        <taxon>Extremaceae</taxon>
        <taxon>Extremus</taxon>
    </lineage>
</organism>
<proteinExistence type="predicted"/>
<evidence type="ECO:0000256" key="1">
    <source>
        <dbReference type="SAM" id="MobiDB-lite"/>
    </source>
</evidence>
<name>A0AAJ0DHI1_9PEZI</name>
<accession>A0AAJ0DHI1</accession>
<evidence type="ECO:0000313" key="3">
    <source>
        <dbReference type="Proteomes" id="UP001271007"/>
    </source>
</evidence>
<keyword evidence="3" id="KW-1185">Reference proteome</keyword>
<feature type="region of interest" description="Disordered" evidence="1">
    <location>
        <begin position="147"/>
        <end position="191"/>
    </location>
</feature>
<dbReference type="Proteomes" id="UP001271007">
    <property type="component" value="Unassembled WGS sequence"/>
</dbReference>
<sequence length="191" mass="21010">MADIDMPPVLDRHAVYLRTYTLVHLTHSNNRYTTLESWTDVFRTASTKYAGYVGRPLELDGISDPGGANGRIAQPRGDWRDWPTAEQLKQSEGTVGWEEHIYVHRGPARQQEVAEDTSDGGTGSLEVIVAHENELQARAVSRLLGNSEILPGPKSVDDEYSSGYDAGTEGEGKKAKTRRQDDIGSKSGPSR</sequence>
<comment type="caution">
    <text evidence="2">The sequence shown here is derived from an EMBL/GenBank/DDBJ whole genome shotgun (WGS) entry which is preliminary data.</text>
</comment>